<dbReference type="GO" id="GO:0071203">
    <property type="term" value="C:WASH complex"/>
    <property type="evidence" value="ECO:0007669"/>
    <property type="project" value="InterPro"/>
</dbReference>
<dbReference type="PANTHER" id="PTHR15691:SF6">
    <property type="entry name" value="WASH COMPLEX SUBUNIT 5"/>
    <property type="match status" value="1"/>
</dbReference>
<dbReference type="GO" id="GO:0051125">
    <property type="term" value="P:regulation of actin nucleation"/>
    <property type="evidence" value="ECO:0007669"/>
    <property type="project" value="TreeGrafter"/>
</dbReference>
<dbReference type="EMBL" id="VLTN01000071">
    <property type="protein sequence ID" value="KAA0147179.1"/>
    <property type="molecule type" value="Genomic_DNA"/>
</dbReference>
<dbReference type="GO" id="GO:0140285">
    <property type="term" value="P:endosome fission"/>
    <property type="evidence" value="ECO:0007669"/>
    <property type="project" value="TreeGrafter"/>
</dbReference>
<evidence type="ECO:0008006" key="4">
    <source>
        <dbReference type="Google" id="ProtNLM"/>
    </source>
</evidence>
<evidence type="ECO:0000313" key="3">
    <source>
        <dbReference type="Proteomes" id="UP000323011"/>
    </source>
</evidence>
<dbReference type="Pfam" id="PF10266">
    <property type="entry name" value="Strumpellin"/>
    <property type="match status" value="1"/>
</dbReference>
<keyword evidence="3" id="KW-1185">Reference proteome</keyword>
<evidence type="ECO:0000313" key="2">
    <source>
        <dbReference type="EMBL" id="KAA0147179.1"/>
    </source>
</evidence>
<dbReference type="GO" id="GO:0005768">
    <property type="term" value="C:endosome"/>
    <property type="evidence" value="ECO:0007669"/>
    <property type="project" value="TreeGrafter"/>
</dbReference>
<dbReference type="OMA" id="FFPDNWV"/>
<dbReference type="Proteomes" id="UP000323011">
    <property type="component" value="Unassembled WGS sequence"/>
</dbReference>
<evidence type="ECO:0000256" key="1">
    <source>
        <dbReference type="ARBA" id="ARBA00006224"/>
    </source>
</evidence>
<dbReference type="InterPro" id="IPR019393">
    <property type="entry name" value="WASH_strumpellin"/>
</dbReference>
<dbReference type="PANTHER" id="PTHR15691">
    <property type="entry name" value="WASH COMPLEX SUBUNIT 5"/>
    <property type="match status" value="1"/>
</dbReference>
<accession>A0A5A8C3S6</accession>
<name>A0A5A8C3S6_CAFRO</name>
<proteinExistence type="inferred from homology"/>
<protein>
    <recommendedName>
        <fullName evidence="4">WASH complex subunit strumpellin</fullName>
    </recommendedName>
</protein>
<comment type="similarity">
    <text evidence="1">Belongs to the strumpellin family.</text>
</comment>
<dbReference type="GO" id="GO:0007032">
    <property type="term" value="P:endosome organization"/>
    <property type="evidence" value="ECO:0007669"/>
    <property type="project" value="TreeGrafter"/>
</dbReference>
<sequence length="1207" mass="133045">MAASAVFNDAEEPLLEGVCGQTILRLCSRGSAIIAELSRLAEHVPAAFLGVELCDPAERATAARYAPVLFTQRYMSEPEVFDSQVSDSVELSDLDDESQATHEAIVGRFYTLFDSIWKYHEDLRSFLEQLDEGFFIQSTMEAVLLDTDGRQLVAEAMALKGMMLLLMDRKIPGVARERLVVAHLRYQGEGAARNVEPVSRLCKDSGFLDRRFAERRADVLALRAGPHGSRAHNRAYAEALGGCRPKQYPLALFARAPLPAAAVSQLLGTLRSDDIYNKLKIFPRPDHRSAALAQQAALVYVVLHFAPADLIRDRSKMRELVDRHFSDSWVLPVYMGFTVDLSREWAEFPAAMAAMQTDTLRPDRVSELARRAAEQQRRADASLRELLAEGALTETTVTDGVKAVLDVLRESNIALRWLMLHRHTAHAGFRAAVLEHAPPDDEMLDMLLRTAEFEFRLKGLLNDVIDKRAASWAEAQALVSSQLSQLAALFQGTIPSDIDTDEGLAEWFLRLAGEVNALDPSRPTVAGRKVHKLVLALREVQEFESVDSHPIVVEFLRTTADRLGGMVRLLNVEESVVQHTELIADLSYAWGTIIESLLPMMHDRIQRSPAALASMRALFHKLTSILNIPVARVVQAGSKDLESIAKHYSTQLVAFVRRVMEAVPLVVFQVLERVARVRSESLVDTPVTFEVGHLSSLARLEARHELALRTHQIAVFTDGVVRQEKALLGVIQLDPRAILHDGIRKQLVARVVRALDEALVFDLSGLDGTKAPRGHDPRASVLSAMAAAGHTLRSLHASVEYIQDFIGITGLRMWQEEVSRAFAFYAEQEANRFVRKRVAPDASIHQSAAAPIPLLTSRDGDVTFGFLGRTLCALEALTRPGLTVFSPAADGWFTPEGVEFAGLRMLAALRDCVGVPGLVGLDRLLGFQAVRHVDRGLRRFVAEMRAGASEVLTSFRADLIPTTALLTRGVFVHDAVCKRLSTQLGAATADVVALGHSQLLRRALAHQLRQASSLESGLLFSAADTLNEAVLNDVRRHYHRPADNAFPTAENPLLPQLAALLQQCGVADPMHRIYVTRDATPLLDLWLALIVLVNAPRFRYDTDFRTLVQSDFSRGAIDVDGVPFCAGIATLLRQLHPRVFRSTFGFLGQYVRSAIHVALIAKRPQPVPAAVVNAVVIMQTVIDLLGLPRDTLTAFVPAHVVACVTSQ</sequence>
<reference evidence="2 3" key="1">
    <citation type="submission" date="2019-07" db="EMBL/GenBank/DDBJ databases">
        <title>Genomes of Cafeteria roenbergensis.</title>
        <authorList>
            <person name="Fischer M.G."/>
            <person name="Hackl T."/>
            <person name="Roman M."/>
        </authorList>
    </citation>
    <scope>NUCLEOTIDE SEQUENCE [LARGE SCALE GENOMIC DNA]</scope>
    <source>
        <strain evidence="2 3">BVI</strain>
    </source>
</reference>
<organism evidence="2 3">
    <name type="scientific">Cafeteria roenbergensis</name>
    <name type="common">Marine flagellate</name>
    <dbReference type="NCBI Taxonomy" id="33653"/>
    <lineage>
        <taxon>Eukaryota</taxon>
        <taxon>Sar</taxon>
        <taxon>Stramenopiles</taxon>
        <taxon>Bigyra</taxon>
        <taxon>Opalozoa</taxon>
        <taxon>Bicosoecida</taxon>
        <taxon>Cafeteriaceae</taxon>
        <taxon>Cafeteria</taxon>
    </lineage>
</organism>
<dbReference type="GO" id="GO:0030041">
    <property type="term" value="P:actin filament polymerization"/>
    <property type="evidence" value="ECO:0007669"/>
    <property type="project" value="TreeGrafter"/>
</dbReference>
<comment type="caution">
    <text evidence="2">The sequence shown here is derived from an EMBL/GenBank/DDBJ whole genome shotgun (WGS) entry which is preliminary data.</text>
</comment>
<gene>
    <name evidence="2" type="ORF">FNF29_07551</name>
</gene>
<dbReference type="AlphaFoldDB" id="A0A5A8C3S6"/>